<evidence type="ECO:0000256" key="5">
    <source>
        <dbReference type="ARBA" id="ARBA00022692"/>
    </source>
</evidence>
<dbReference type="KEGG" id="tra:Trad_0802"/>
<sequence length="190" mass="19811">MGILEILRQPWPWYVAGPLIGLTVPLLLLLGNKAFGISSNLRHACAMLPGSSRIGLFNYDWRKEAWNLVFVLGVLLGGFVGGVLLANPEPLQVAASTQRELAALGVETDGALVPRGLFSWANLLTLPGLVLMVGGGFLVGFGARYAGGCTSGHAISGLSNLQLPSLVAVIGFFIGGLISTHVLLPLILGG</sequence>
<evidence type="ECO:0000313" key="10">
    <source>
        <dbReference type="EMBL" id="ADI13936.1"/>
    </source>
</evidence>
<evidence type="ECO:0000256" key="3">
    <source>
        <dbReference type="ARBA" id="ARBA00022475"/>
    </source>
</evidence>
<dbReference type="STRING" id="649638.Trad_0802"/>
<keyword evidence="6 9" id="KW-1133">Transmembrane helix</keyword>
<evidence type="ECO:0000256" key="9">
    <source>
        <dbReference type="SAM" id="Phobius"/>
    </source>
</evidence>
<reference evidence="10 11" key="2">
    <citation type="journal article" date="2011" name="Stand. Genomic Sci.">
        <title>Complete genome sequence of Truepera radiovictrix type strain (RQ-24).</title>
        <authorList>
            <person name="Ivanova N."/>
            <person name="Rohde C."/>
            <person name="Munk C."/>
            <person name="Nolan M."/>
            <person name="Lucas S."/>
            <person name="Del Rio T.G."/>
            <person name="Tice H."/>
            <person name="Deshpande S."/>
            <person name="Cheng J.F."/>
            <person name="Tapia R."/>
            <person name="Han C."/>
            <person name="Goodwin L."/>
            <person name="Pitluck S."/>
            <person name="Liolios K."/>
            <person name="Mavromatis K."/>
            <person name="Mikhailova N."/>
            <person name="Pati A."/>
            <person name="Chen A."/>
            <person name="Palaniappan K."/>
            <person name="Land M."/>
            <person name="Hauser L."/>
            <person name="Chang Y.J."/>
            <person name="Jeffries C.D."/>
            <person name="Brambilla E."/>
            <person name="Rohde M."/>
            <person name="Goker M."/>
            <person name="Tindall B.J."/>
            <person name="Woyke T."/>
            <person name="Bristow J."/>
            <person name="Eisen J.A."/>
            <person name="Markowitz V."/>
            <person name="Hugenholtz P."/>
            <person name="Kyrpides N.C."/>
            <person name="Klenk H.P."/>
            <person name="Lapidus A."/>
        </authorList>
    </citation>
    <scope>NUCLEOTIDE SEQUENCE [LARGE SCALE GENOMIC DNA]</scope>
    <source>
        <strain evidence="11">DSM 17093 / CIP 108686 / LMG 22925 / RQ-24</strain>
    </source>
</reference>
<keyword evidence="5 9" id="KW-0812">Transmembrane</keyword>
<dbReference type="PANTHER" id="PTHR30574:SF1">
    <property type="entry name" value="SULPHUR TRANSPORT DOMAIN-CONTAINING PROTEIN"/>
    <property type="match status" value="1"/>
</dbReference>
<keyword evidence="11" id="KW-1185">Reference proteome</keyword>
<comment type="subcellular location">
    <subcellularLocation>
        <location evidence="1">Cell inner membrane</location>
        <topology evidence="1">Multi-pass membrane protein</topology>
    </subcellularLocation>
</comment>
<evidence type="ECO:0000256" key="4">
    <source>
        <dbReference type="ARBA" id="ARBA00022519"/>
    </source>
</evidence>
<dbReference type="HOGENOM" id="CLU_1452982_0_0_0"/>
<evidence type="ECO:0000256" key="8">
    <source>
        <dbReference type="ARBA" id="ARBA00035655"/>
    </source>
</evidence>
<gene>
    <name evidence="10" type="ordered locus">Trad_0802</name>
</gene>
<dbReference type="eggNOG" id="COG2391">
    <property type="taxonomic scope" value="Bacteria"/>
</dbReference>
<evidence type="ECO:0000313" key="11">
    <source>
        <dbReference type="Proteomes" id="UP000000379"/>
    </source>
</evidence>
<name>D7CU38_TRURR</name>
<accession>D7CU38</accession>
<keyword evidence="3" id="KW-1003">Cell membrane</keyword>
<evidence type="ECO:0000256" key="6">
    <source>
        <dbReference type="ARBA" id="ARBA00022989"/>
    </source>
</evidence>
<comment type="similarity">
    <text evidence="8">Belongs to the TsuA/YedE (TC 9.B.102) family.</text>
</comment>
<feature type="transmembrane region" description="Helical" evidence="9">
    <location>
        <begin position="166"/>
        <end position="188"/>
    </location>
</feature>
<keyword evidence="2" id="KW-0813">Transport</keyword>
<dbReference type="EMBL" id="CP002049">
    <property type="protein sequence ID" value="ADI13936.1"/>
    <property type="molecule type" value="Genomic_DNA"/>
</dbReference>
<dbReference type="Pfam" id="PF04143">
    <property type="entry name" value="Sulf_transp"/>
    <property type="match status" value="1"/>
</dbReference>
<evidence type="ECO:0000256" key="7">
    <source>
        <dbReference type="ARBA" id="ARBA00023136"/>
    </source>
</evidence>
<feature type="transmembrane region" description="Helical" evidence="9">
    <location>
        <begin position="65"/>
        <end position="86"/>
    </location>
</feature>
<evidence type="ECO:0000256" key="2">
    <source>
        <dbReference type="ARBA" id="ARBA00022448"/>
    </source>
</evidence>
<dbReference type="Proteomes" id="UP000000379">
    <property type="component" value="Chromosome"/>
</dbReference>
<organism evidence="10 11">
    <name type="scientific">Truepera radiovictrix (strain DSM 17093 / CIP 108686 / LMG 22925 / RQ-24)</name>
    <dbReference type="NCBI Taxonomy" id="649638"/>
    <lineage>
        <taxon>Bacteria</taxon>
        <taxon>Thermotogati</taxon>
        <taxon>Deinococcota</taxon>
        <taxon>Deinococci</taxon>
        <taxon>Trueperales</taxon>
        <taxon>Trueperaceae</taxon>
        <taxon>Truepera</taxon>
    </lineage>
</organism>
<protein>
    <submittedName>
        <fullName evidence="10">Uncharacterized protein</fullName>
    </submittedName>
</protein>
<keyword evidence="7 9" id="KW-0472">Membrane</keyword>
<dbReference type="GO" id="GO:0005886">
    <property type="term" value="C:plasma membrane"/>
    <property type="evidence" value="ECO:0007669"/>
    <property type="project" value="UniProtKB-SubCell"/>
</dbReference>
<proteinExistence type="inferred from homology"/>
<evidence type="ECO:0000256" key="1">
    <source>
        <dbReference type="ARBA" id="ARBA00004429"/>
    </source>
</evidence>
<feature type="transmembrane region" description="Helical" evidence="9">
    <location>
        <begin position="12"/>
        <end position="30"/>
    </location>
</feature>
<keyword evidence="4" id="KW-0997">Cell inner membrane</keyword>
<reference evidence="11" key="1">
    <citation type="submission" date="2010-05" db="EMBL/GenBank/DDBJ databases">
        <title>The complete genome of Truepera radiovictris DSM 17093.</title>
        <authorList>
            <consortium name="US DOE Joint Genome Institute (JGI-PGF)"/>
            <person name="Lucas S."/>
            <person name="Copeland A."/>
            <person name="Lapidus A."/>
            <person name="Glavina del Rio T."/>
            <person name="Dalin E."/>
            <person name="Tice H."/>
            <person name="Bruce D."/>
            <person name="Goodwin L."/>
            <person name="Pitluck S."/>
            <person name="Kyrpides N."/>
            <person name="Mavromatis K."/>
            <person name="Ovchinnikova G."/>
            <person name="Munk A.C."/>
            <person name="Detter J.C."/>
            <person name="Han C."/>
            <person name="Tapia R."/>
            <person name="Land M."/>
            <person name="Hauser L."/>
            <person name="Markowitz V."/>
            <person name="Cheng J.-F."/>
            <person name="Hugenholtz P."/>
            <person name="Woyke T."/>
            <person name="Wu D."/>
            <person name="Tindall B."/>
            <person name="Pomrenke H.G."/>
            <person name="Brambilla E."/>
            <person name="Klenk H.-P."/>
            <person name="Eisen J.A."/>
        </authorList>
    </citation>
    <scope>NUCLEOTIDE SEQUENCE [LARGE SCALE GENOMIC DNA]</scope>
    <source>
        <strain evidence="11">DSM 17093 / CIP 108686 / LMG 22925 / RQ-24</strain>
    </source>
</reference>
<dbReference type="InterPro" id="IPR007272">
    <property type="entry name" value="Sulf_transp_TsuA/YedE"/>
</dbReference>
<dbReference type="AlphaFoldDB" id="D7CU38"/>
<dbReference type="PANTHER" id="PTHR30574">
    <property type="entry name" value="INNER MEMBRANE PROTEIN YEDE"/>
    <property type="match status" value="1"/>
</dbReference>
<feature type="transmembrane region" description="Helical" evidence="9">
    <location>
        <begin position="124"/>
        <end position="146"/>
    </location>
</feature>
<dbReference type="RefSeq" id="WP_013177308.1">
    <property type="nucleotide sequence ID" value="NC_014221.1"/>
</dbReference>